<dbReference type="Gene3D" id="3.30.560.10">
    <property type="entry name" value="Glucose Oxidase, domain 3"/>
    <property type="match status" value="1"/>
</dbReference>
<dbReference type="SUPFAM" id="SSF54373">
    <property type="entry name" value="FAD-linked reductases, C-terminal domain"/>
    <property type="match status" value="1"/>
</dbReference>
<dbReference type="RefSeq" id="WP_094825125.1">
    <property type="nucleotide sequence ID" value="NZ_NEVL01000001.1"/>
</dbReference>
<dbReference type="PANTHER" id="PTHR11552:SF147">
    <property type="entry name" value="CHOLINE DEHYDROGENASE, MITOCHONDRIAL"/>
    <property type="match status" value="1"/>
</dbReference>
<reference evidence="9 10" key="1">
    <citation type="submission" date="2017-05" db="EMBL/GenBank/DDBJ databases">
        <title>Complete and WGS of Bordetella genogroups.</title>
        <authorList>
            <person name="Spilker T."/>
            <person name="LiPuma J."/>
        </authorList>
    </citation>
    <scope>NUCLEOTIDE SEQUENCE [LARGE SCALE GENOMIC DNA]</scope>
    <source>
        <strain evidence="9 10">AU17610</strain>
    </source>
</reference>
<dbReference type="SUPFAM" id="SSF51905">
    <property type="entry name" value="FAD/NAD(P)-binding domain"/>
    <property type="match status" value="1"/>
</dbReference>
<evidence type="ECO:0000256" key="6">
    <source>
        <dbReference type="RuleBase" id="RU003968"/>
    </source>
</evidence>
<dbReference type="PROSITE" id="PS00624">
    <property type="entry name" value="GMC_OXRED_2"/>
    <property type="match status" value="1"/>
</dbReference>
<dbReference type="InterPro" id="IPR007867">
    <property type="entry name" value="GMC_OxRtase_C"/>
</dbReference>
<dbReference type="GO" id="GO:0050660">
    <property type="term" value="F:flavin adenine dinucleotide binding"/>
    <property type="evidence" value="ECO:0007669"/>
    <property type="project" value="InterPro"/>
</dbReference>
<dbReference type="PROSITE" id="PS00623">
    <property type="entry name" value="GMC_OXRED_1"/>
    <property type="match status" value="1"/>
</dbReference>
<name>A0A261SXH9_9BORD</name>
<feature type="domain" description="Glucose-methanol-choline oxidoreductase N-terminal" evidence="7">
    <location>
        <begin position="86"/>
        <end position="109"/>
    </location>
</feature>
<evidence type="ECO:0000256" key="5">
    <source>
        <dbReference type="PIRSR" id="PIRSR000137-2"/>
    </source>
</evidence>
<keyword evidence="4 5" id="KW-0274">FAD</keyword>
<comment type="caution">
    <text evidence="9">The sequence shown here is derived from an EMBL/GenBank/DDBJ whole genome shotgun (WGS) entry which is preliminary data.</text>
</comment>
<proteinExistence type="inferred from homology"/>
<dbReference type="Gene3D" id="3.50.50.60">
    <property type="entry name" value="FAD/NAD(P)-binding domain"/>
    <property type="match status" value="1"/>
</dbReference>
<organism evidence="9 10">
    <name type="scientific">Bordetella genomosp. 1</name>
    <dbReference type="NCBI Taxonomy" id="1395607"/>
    <lineage>
        <taxon>Bacteria</taxon>
        <taxon>Pseudomonadati</taxon>
        <taxon>Pseudomonadota</taxon>
        <taxon>Betaproteobacteria</taxon>
        <taxon>Burkholderiales</taxon>
        <taxon>Alcaligenaceae</taxon>
        <taxon>Bordetella</taxon>
    </lineage>
</organism>
<evidence type="ECO:0000259" key="7">
    <source>
        <dbReference type="PROSITE" id="PS00623"/>
    </source>
</evidence>
<dbReference type="GO" id="GO:0016614">
    <property type="term" value="F:oxidoreductase activity, acting on CH-OH group of donors"/>
    <property type="evidence" value="ECO:0007669"/>
    <property type="project" value="InterPro"/>
</dbReference>
<dbReference type="Proteomes" id="UP000217005">
    <property type="component" value="Unassembled WGS sequence"/>
</dbReference>
<evidence type="ECO:0000313" key="9">
    <source>
        <dbReference type="EMBL" id="OZI41013.1"/>
    </source>
</evidence>
<keyword evidence="3 6" id="KW-0285">Flavoprotein</keyword>
<dbReference type="AlphaFoldDB" id="A0A261SXH9"/>
<dbReference type="EMBL" id="NEVL01000001">
    <property type="protein sequence ID" value="OZI41013.1"/>
    <property type="molecule type" value="Genomic_DNA"/>
</dbReference>
<comment type="cofactor">
    <cofactor evidence="1 5">
        <name>FAD</name>
        <dbReference type="ChEBI" id="CHEBI:57692"/>
    </cofactor>
</comment>
<dbReference type="InterPro" id="IPR012132">
    <property type="entry name" value="GMC_OxRdtase"/>
</dbReference>
<dbReference type="InterPro" id="IPR036188">
    <property type="entry name" value="FAD/NAD-bd_sf"/>
</dbReference>
<feature type="domain" description="Glucose-methanol-choline oxidoreductase N-terminal" evidence="8">
    <location>
        <begin position="257"/>
        <end position="271"/>
    </location>
</feature>
<evidence type="ECO:0000256" key="1">
    <source>
        <dbReference type="ARBA" id="ARBA00001974"/>
    </source>
</evidence>
<gene>
    <name evidence="9" type="ORF">CEG14_04510</name>
</gene>
<dbReference type="InterPro" id="IPR000172">
    <property type="entry name" value="GMC_OxRdtase_N"/>
</dbReference>
<dbReference type="OrthoDB" id="9785276at2"/>
<dbReference type="Pfam" id="PF05199">
    <property type="entry name" value="GMC_oxred_C"/>
    <property type="match status" value="1"/>
</dbReference>
<comment type="similarity">
    <text evidence="2 6">Belongs to the GMC oxidoreductase family.</text>
</comment>
<evidence type="ECO:0000256" key="4">
    <source>
        <dbReference type="ARBA" id="ARBA00022827"/>
    </source>
</evidence>
<evidence type="ECO:0000256" key="3">
    <source>
        <dbReference type="ARBA" id="ARBA00022630"/>
    </source>
</evidence>
<dbReference type="PANTHER" id="PTHR11552">
    <property type="entry name" value="GLUCOSE-METHANOL-CHOLINE GMC OXIDOREDUCTASE"/>
    <property type="match status" value="1"/>
</dbReference>
<sequence>MTQQASARFDYIIVGGGTAGAILANRLTADGRHRVLVLEAGDAASSMWISIPAGFSKLLVDPRFNWRFTTEPEAGTRGRVISVPRGKGLGGSSLINGMIYVRGQPQDYDKWERGGATGWGAAAVEDIFRDIENYAQGDAHRGHAGPMHIEQVAERYPVSSAFLRAAEEDGQPLNPDYNGADQEGFGYYQVLQHRGRRWSVVDGYLKPALKRPNLVVECGAHVTRLLFEGTRCVGVEYRRQGRTQQARAGRETLLCLGAVQTPQLLELSGVGDPERLKQHGINVVLARKGVGENYIDHYATRMNWRVRNAVTLNEMSRGVRLASQVARYYASRQGILTLGTGLVHGFVRTRPELATPDVQYFFVHASYANAAERILDRAPGMTLGVAQLRPESIGSIHIKSPDPLAAPSIRPNFLAAEEDRRSLVEGMKLARRIVGQPALARYVAFEMSPGPEVQSDEAWLDFARANGQTIYHPIGTCRMGSDADAVTDPRLRVNGIAGLRVVDASVMPSMVSGNTQGAVMMVAEKGARMILEDARR</sequence>
<feature type="binding site" evidence="5">
    <location>
        <position position="222"/>
    </location>
    <ligand>
        <name>FAD</name>
        <dbReference type="ChEBI" id="CHEBI:57692"/>
    </ligand>
</feature>
<evidence type="ECO:0000259" key="8">
    <source>
        <dbReference type="PROSITE" id="PS00624"/>
    </source>
</evidence>
<dbReference type="Pfam" id="PF00732">
    <property type="entry name" value="GMC_oxred_N"/>
    <property type="match status" value="1"/>
</dbReference>
<protein>
    <submittedName>
        <fullName evidence="9">Choline dehydrogenase</fullName>
    </submittedName>
</protein>
<evidence type="ECO:0000313" key="10">
    <source>
        <dbReference type="Proteomes" id="UP000217005"/>
    </source>
</evidence>
<evidence type="ECO:0000256" key="2">
    <source>
        <dbReference type="ARBA" id="ARBA00010790"/>
    </source>
</evidence>
<dbReference type="PIRSF" id="PIRSF000137">
    <property type="entry name" value="Alcohol_oxidase"/>
    <property type="match status" value="1"/>
</dbReference>
<accession>A0A261SXH9</accession>